<name>A0A1I7YAZ3_9BILA</name>
<proteinExistence type="predicted"/>
<dbReference type="AlphaFoldDB" id="A0A1I7YAZ3"/>
<dbReference type="InterPro" id="IPR002018">
    <property type="entry name" value="CarbesteraseB"/>
</dbReference>
<dbReference type="SUPFAM" id="SSF53474">
    <property type="entry name" value="alpha/beta-Hydrolases"/>
    <property type="match status" value="1"/>
</dbReference>
<dbReference type="PANTHER" id="PTHR44590:SF3">
    <property type="entry name" value="CARBOXYLESTERASE TYPE B DOMAIN-CONTAINING PROTEIN"/>
    <property type="match status" value="1"/>
</dbReference>
<dbReference type="Pfam" id="PF00135">
    <property type="entry name" value="COesterase"/>
    <property type="match status" value="1"/>
</dbReference>
<dbReference type="InterPro" id="IPR029058">
    <property type="entry name" value="AB_hydrolase_fold"/>
</dbReference>
<dbReference type="Proteomes" id="UP000095287">
    <property type="component" value="Unplaced"/>
</dbReference>
<feature type="domain" description="Carboxylesterase type B" evidence="1">
    <location>
        <begin position="1"/>
        <end position="88"/>
    </location>
</feature>
<protein>
    <submittedName>
        <fullName evidence="3">COesterase domain-containing protein</fullName>
    </submittedName>
</protein>
<evidence type="ECO:0000313" key="3">
    <source>
        <dbReference type="WBParaSite" id="L893_g14277.t1"/>
    </source>
</evidence>
<keyword evidence="2" id="KW-1185">Reference proteome</keyword>
<dbReference type="Gene3D" id="3.40.50.1820">
    <property type="entry name" value="alpha/beta hydrolase"/>
    <property type="match status" value="1"/>
</dbReference>
<accession>A0A1I7YAZ3</accession>
<sequence>MTMALKWVQENIGAFNGNPKNVTLFGQSAGGASVDLLSLSPHSRDLFHRVCPMAGNANQEWTLSDDAVEICRLKAAEIGVTSQNSEEISSIGCARWLGTRTKSGLFPMTLTPRSS</sequence>
<evidence type="ECO:0000313" key="2">
    <source>
        <dbReference type="Proteomes" id="UP000095287"/>
    </source>
</evidence>
<dbReference type="PANTHER" id="PTHR44590">
    <property type="entry name" value="CARBOXYLIC ESTER HYDROLASE-RELATED"/>
    <property type="match status" value="1"/>
</dbReference>
<organism evidence="2 3">
    <name type="scientific">Steinernema glaseri</name>
    <dbReference type="NCBI Taxonomy" id="37863"/>
    <lineage>
        <taxon>Eukaryota</taxon>
        <taxon>Metazoa</taxon>
        <taxon>Ecdysozoa</taxon>
        <taxon>Nematoda</taxon>
        <taxon>Chromadorea</taxon>
        <taxon>Rhabditida</taxon>
        <taxon>Tylenchina</taxon>
        <taxon>Panagrolaimomorpha</taxon>
        <taxon>Strongyloidoidea</taxon>
        <taxon>Steinernematidae</taxon>
        <taxon>Steinernema</taxon>
    </lineage>
</organism>
<reference evidence="3" key="1">
    <citation type="submission" date="2016-11" db="UniProtKB">
        <authorList>
            <consortium name="WormBaseParasite"/>
        </authorList>
    </citation>
    <scope>IDENTIFICATION</scope>
</reference>
<evidence type="ECO:0000259" key="1">
    <source>
        <dbReference type="Pfam" id="PF00135"/>
    </source>
</evidence>
<dbReference type="WBParaSite" id="L893_g14277.t1">
    <property type="protein sequence ID" value="L893_g14277.t1"/>
    <property type="gene ID" value="L893_g14277"/>
</dbReference>